<dbReference type="PANTHER" id="PTHR21624:SF1">
    <property type="entry name" value="ALKYLGLYCEROL MONOOXYGENASE"/>
    <property type="match status" value="1"/>
</dbReference>
<evidence type="ECO:0000313" key="9">
    <source>
        <dbReference type="Proteomes" id="UP001595604"/>
    </source>
</evidence>
<comment type="subcellular location">
    <subcellularLocation>
        <location evidence="1">Endomembrane system</location>
        <topology evidence="1">Multi-pass membrane protein</topology>
    </subcellularLocation>
</comment>
<proteinExistence type="predicted"/>
<keyword evidence="6" id="KW-0472">Membrane</keyword>
<sequence>MLLLLGVTLALMAGLTAVERWRNPGATDWAINLQSWVINMAIALMASHFWPRWLGGSLIDAARLPLWLGLPLFFLLRDFLEWFYHLCQHRIPALWAIHSLHHSDPEMTALTTNRHFWGDQLVKSLTIWSATGMLIDATDTILAIYGAVSLYNYFIHANLRIDFGRLSWLLNCPAYHRRHHSRLPEHYDSNLAALFPIWDVLFGTYRRPDGWPPCGLDEGKPESLTELVTWPVRSRADADKPALGEA</sequence>
<evidence type="ECO:0000256" key="5">
    <source>
        <dbReference type="ARBA" id="ARBA00023098"/>
    </source>
</evidence>
<keyword evidence="2" id="KW-0812">Transmembrane</keyword>
<keyword evidence="9" id="KW-1185">Reference proteome</keyword>
<dbReference type="RefSeq" id="WP_379508708.1">
    <property type="nucleotide sequence ID" value="NZ_JBHRTQ010000004.1"/>
</dbReference>
<keyword evidence="3" id="KW-1133">Transmembrane helix</keyword>
<dbReference type="PANTHER" id="PTHR21624">
    <property type="entry name" value="STEROL DESATURASE-RELATED PROTEIN"/>
    <property type="match status" value="1"/>
</dbReference>
<dbReference type="InterPro" id="IPR006694">
    <property type="entry name" value="Fatty_acid_hydroxylase"/>
</dbReference>
<dbReference type="InterPro" id="IPR051689">
    <property type="entry name" value="Sterol_desaturase/TMEM195"/>
</dbReference>
<organism evidence="8 9">
    <name type="scientific">Novosphingobium bradum</name>
    <dbReference type="NCBI Taxonomy" id="1737444"/>
    <lineage>
        <taxon>Bacteria</taxon>
        <taxon>Pseudomonadati</taxon>
        <taxon>Pseudomonadota</taxon>
        <taxon>Alphaproteobacteria</taxon>
        <taxon>Sphingomonadales</taxon>
        <taxon>Sphingomonadaceae</taxon>
        <taxon>Novosphingobium</taxon>
    </lineage>
</organism>
<name>A0ABV7IR41_9SPHN</name>
<gene>
    <name evidence="8" type="ORF">ACFOD9_03520</name>
</gene>
<dbReference type="EC" id="1.-.-.-" evidence="8"/>
<dbReference type="EMBL" id="JBHRTQ010000004">
    <property type="protein sequence ID" value="MFC3173316.1"/>
    <property type="molecule type" value="Genomic_DNA"/>
</dbReference>
<dbReference type="Proteomes" id="UP001595604">
    <property type="component" value="Unassembled WGS sequence"/>
</dbReference>
<accession>A0ABV7IR41</accession>
<protein>
    <submittedName>
        <fullName evidence="8">Sterol desaturase family protein</fullName>
        <ecNumber evidence="8">1.-.-.-</ecNumber>
    </submittedName>
</protein>
<evidence type="ECO:0000256" key="2">
    <source>
        <dbReference type="ARBA" id="ARBA00022692"/>
    </source>
</evidence>
<evidence type="ECO:0000256" key="6">
    <source>
        <dbReference type="ARBA" id="ARBA00023136"/>
    </source>
</evidence>
<comment type="caution">
    <text evidence="8">The sequence shown here is derived from an EMBL/GenBank/DDBJ whole genome shotgun (WGS) entry which is preliminary data.</text>
</comment>
<reference evidence="9" key="1">
    <citation type="journal article" date="2019" name="Int. J. Syst. Evol. Microbiol.">
        <title>The Global Catalogue of Microorganisms (GCM) 10K type strain sequencing project: providing services to taxonomists for standard genome sequencing and annotation.</title>
        <authorList>
            <consortium name="The Broad Institute Genomics Platform"/>
            <consortium name="The Broad Institute Genome Sequencing Center for Infectious Disease"/>
            <person name="Wu L."/>
            <person name="Ma J."/>
        </authorList>
    </citation>
    <scope>NUCLEOTIDE SEQUENCE [LARGE SCALE GENOMIC DNA]</scope>
    <source>
        <strain evidence="9">KCTC 42984</strain>
    </source>
</reference>
<dbReference type="Pfam" id="PF04116">
    <property type="entry name" value="FA_hydroxylase"/>
    <property type="match status" value="1"/>
</dbReference>
<dbReference type="GO" id="GO:0016491">
    <property type="term" value="F:oxidoreductase activity"/>
    <property type="evidence" value="ECO:0007669"/>
    <property type="project" value="UniProtKB-KW"/>
</dbReference>
<evidence type="ECO:0000256" key="1">
    <source>
        <dbReference type="ARBA" id="ARBA00004127"/>
    </source>
</evidence>
<evidence type="ECO:0000259" key="7">
    <source>
        <dbReference type="Pfam" id="PF04116"/>
    </source>
</evidence>
<keyword evidence="5" id="KW-0443">Lipid metabolism</keyword>
<feature type="domain" description="Fatty acid hydroxylase" evidence="7">
    <location>
        <begin position="72"/>
        <end position="204"/>
    </location>
</feature>
<keyword evidence="4 8" id="KW-0560">Oxidoreductase</keyword>
<evidence type="ECO:0000313" key="8">
    <source>
        <dbReference type="EMBL" id="MFC3173316.1"/>
    </source>
</evidence>
<evidence type="ECO:0000256" key="3">
    <source>
        <dbReference type="ARBA" id="ARBA00022989"/>
    </source>
</evidence>
<evidence type="ECO:0000256" key="4">
    <source>
        <dbReference type="ARBA" id="ARBA00023002"/>
    </source>
</evidence>